<dbReference type="SMART" id="SM00343">
    <property type="entry name" value="ZnF_C2HC"/>
    <property type="match status" value="1"/>
</dbReference>
<dbReference type="Gene3D" id="4.10.60.10">
    <property type="entry name" value="Zinc finger, CCHC-type"/>
    <property type="match status" value="1"/>
</dbReference>
<evidence type="ECO:0000313" key="5">
    <source>
        <dbReference type="EMBL" id="KAJ7389501.1"/>
    </source>
</evidence>
<dbReference type="OrthoDB" id="10553471at2759"/>
<evidence type="ECO:0000256" key="1">
    <source>
        <dbReference type="PROSITE-ProRule" id="PRU00047"/>
    </source>
</evidence>
<reference evidence="5" key="1">
    <citation type="submission" date="2023-01" db="EMBL/GenBank/DDBJ databases">
        <title>Genome assembly of the deep-sea coral Lophelia pertusa.</title>
        <authorList>
            <person name="Herrera S."/>
            <person name="Cordes E."/>
        </authorList>
    </citation>
    <scope>NUCLEOTIDE SEQUENCE</scope>
    <source>
        <strain evidence="5">USNM1676648</strain>
        <tissue evidence="5">Polyp</tissue>
    </source>
</reference>
<feature type="compositionally biased region" description="Pro residues" evidence="3">
    <location>
        <begin position="15"/>
        <end position="26"/>
    </location>
</feature>
<dbReference type="AlphaFoldDB" id="A0A9X0D7L0"/>
<feature type="region of interest" description="Disordered" evidence="3">
    <location>
        <begin position="1"/>
        <end position="27"/>
    </location>
</feature>
<dbReference type="Proteomes" id="UP001163046">
    <property type="component" value="Unassembled WGS sequence"/>
</dbReference>
<keyword evidence="1" id="KW-0479">Metal-binding</keyword>
<dbReference type="EMBL" id="MU825431">
    <property type="protein sequence ID" value="KAJ7389501.1"/>
    <property type="molecule type" value="Genomic_DNA"/>
</dbReference>
<feature type="coiled-coil region" evidence="2">
    <location>
        <begin position="40"/>
        <end position="67"/>
    </location>
</feature>
<proteinExistence type="predicted"/>
<sequence>MAEQRPVLPAAPVAAAPPPPAPPAPPVVQAAQVAPIAGQAAQADVQVPNLEEQVRSLTTQLTEVKNSVDTSSVEQALITVRQVASRPSAIFDSFALTGALLHLEEVARRVGHPEAKKFSAVLSQCKRLPNGPIMGEVVTRLLGDEVEKEVANVVAKMLKARPSYGSRLDHTSPGTYNQRGFSPRRAYRGFQSRDASSGRCFKCNKPGHYARRCPQFK</sequence>
<feature type="compositionally biased region" description="Low complexity" evidence="3">
    <location>
        <begin position="1"/>
        <end position="14"/>
    </location>
</feature>
<keyword evidence="1" id="KW-0862">Zinc</keyword>
<dbReference type="InterPro" id="IPR036875">
    <property type="entry name" value="Znf_CCHC_sf"/>
</dbReference>
<dbReference type="GO" id="GO:0008270">
    <property type="term" value="F:zinc ion binding"/>
    <property type="evidence" value="ECO:0007669"/>
    <property type="project" value="UniProtKB-KW"/>
</dbReference>
<evidence type="ECO:0000256" key="2">
    <source>
        <dbReference type="SAM" id="Coils"/>
    </source>
</evidence>
<dbReference type="Pfam" id="PF00098">
    <property type="entry name" value="zf-CCHC"/>
    <property type="match status" value="1"/>
</dbReference>
<feature type="domain" description="CCHC-type" evidence="4">
    <location>
        <begin position="199"/>
        <end position="215"/>
    </location>
</feature>
<name>A0A9X0D7L0_9CNID</name>
<accession>A0A9X0D7L0</accession>
<keyword evidence="2" id="KW-0175">Coiled coil</keyword>
<comment type="caution">
    <text evidence="5">The sequence shown here is derived from an EMBL/GenBank/DDBJ whole genome shotgun (WGS) entry which is preliminary data.</text>
</comment>
<dbReference type="PROSITE" id="PS50158">
    <property type="entry name" value="ZF_CCHC"/>
    <property type="match status" value="1"/>
</dbReference>
<dbReference type="InterPro" id="IPR001878">
    <property type="entry name" value="Znf_CCHC"/>
</dbReference>
<evidence type="ECO:0000259" key="4">
    <source>
        <dbReference type="PROSITE" id="PS50158"/>
    </source>
</evidence>
<protein>
    <recommendedName>
        <fullName evidence="4">CCHC-type domain-containing protein</fullName>
    </recommendedName>
</protein>
<evidence type="ECO:0000256" key="3">
    <source>
        <dbReference type="SAM" id="MobiDB-lite"/>
    </source>
</evidence>
<gene>
    <name evidence="5" type="ORF">OS493_031153</name>
</gene>
<dbReference type="SUPFAM" id="SSF57756">
    <property type="entry name" value="Retrovirus zinc finger-like domains"/>
    <property type="match status" value="1"/>
</dbReference>
<keyword evidence="1" id="KW-0863">Zinc-finger</keyword>
<organism evidence="5 6">
    <name type="scientific">Desmophyllum pertusum</name>
    <dbReference type="NCBI Taxonomy" id="174260"/>
    <lineage>
        <taxon>Eukaryota</taxon>
        <taxon>Metazoa</taxon>
        <taxon>Cnidaria</taxon>
        <taxon>Anthozoa</taxon>
        <taxon>Hexacorallia</taxon>
        <taxon>Scleractinia</taxon>
        <taxon>Caryophylliina</taxon>
        <taxon>Caryophylliidae</taxon>
        <taxon>Desmophyllum</taxon>
    </lineage>
</organism>
<evidence type="ECO:0000313" key="6">
    <source>
        <dbReference type="Proteomes" id="UP001163046"/>
    </source>
</evidence>
<dbReference type="GO" id="GO:0003676">
    <property type="term" value="F:nucleic acid binding"/>
    <property type="evidence" value="ECO:0007669"/>
    <property type="project" value="InterPro"/>
</dbReference>
<keyword evidence="6" id="KW-1185">Reference proteome</keyword>